<dbReference type="PANTHER" id="PTHR13789">
    <property type="entry name" value="MONOOXYGENASE"/>
    <property type="match status" value="1"/>
</dbReference>
<dbReference type="eggNOG" id="COG0654">
    <property type="taxonomic scope" value="Bacteria"/>
</dbReference>
<dbReference type="Gene3D" id="3.50.50.60">
    <property type="entry name" value="FAD/NAD(P)-binding domain"/>
    <property type="match status" value="1"/>
</dbReference>
<dbReference type="EMBL" id="CP001738">
    <property type="protein sequence ID" value="ACY98331.1"/>
    <property type="molecule type" value="Genomic_DNA"/>
</dbReference>
<dbReference type="SUPFAM" id="SSF51905">
    <property type="entry name" value="FAD/NAD(P)-binding domain"/>
    <property type="match status" value="1"/>
</dbReference>
<dbReference type="PRINTS" id="PR00420">
    <property type="entry name" value="RNGMNOXGNASE"/>
</dbReference>
<organism evidence="4 5">
    <name type="scientific">Thermomonospora curvata (strain ATCC 19995 / DSM 43183 / JCM 3096 / KCTC 9072 / NBRC 15933 / NCIMB 10081 / Henssen B9)</name>
    <dbReference type="NCBI Taxonomy" id="471852"/>
    <lineage>
        <taxon>Bacteria</taxon>
        <taxon>Bacillati</taxon>
        <taxon>Actinomycetota</taxon>
        <taxon>Actinomycetes</taxon>
        <taxon>Streptosporangiales</taxon>
        <taxon>Thermomonosporaceae</taxon>
        <taxon>Thermomonospora</taxon>
    </lineage>
</organism>
<keyword evidence="1" id="KW-0560">Oxidoreductase</keyword>
<accession>D1A6S7</accession>
<evidence type="ECO:0000256" key="1">
    <source>
        <dbReference type="ARBA" id="ARBA00023002"/>
    </source>
</evidence>
<reference evidence="4 5" key="1">
    <citation type="journal article" date="2011" name="Stand. Genomic Sci.">
        <title>Complete genome sequence of Thermomonospora curvata type strain (B9).</title>
        <authorList>
            <person name="Chertkov O."/>
            <person name="Sikorski J."/>
            <person name="Nolan M."/>
            <person name="Lapidus A."/>
            <person name="Lucas S."/>
            <person name="Del Rio T.G."/>
            <person name="Tice H."/>
            <person name="Cheng J.F."/>
            <person name="Goodwin L."/>
            <person name="Pitluck S."/>
            <person name="Liolios K."/>
            <person name="Ivanova N."/>
            <person name="Mavromatis K."/>
            <person name="Mikhailova N."/>
            <person name="Ovchinnikova G."/>
            <person name="Pati A."/>
            <person name="Chen A."/>
            <person name="Palaniappan K."/>
            <person name="Djao O.D."/>
            <person name="Land M."/>
            <person name="Hauser L."/>
            <person name="Chang Y.J."/>
            <person name="Jeffries C.D."/>
            <person name="Brettin T."/>
            <person name="Han C."/>
            <person name="Detter J.C."/>
            <person name="Rohde M."/>
            <person name="Goker M."/>
            <person name="Woyke T."/>
            <person name="Bristow J."/>
            <person name="Eisen J.A."/>
            <person name="Markowitz V."/>
            <person name="Hugenholtz P."/>
            <person name="Klenk H.P."/>
            <person name="Kyrpides N.C."/>
        </authorList>
    </citation>
    <scope>NUCLEOTIDE SEQUENCE [LARGE SCALE GENOMIC DNA]</scope>
    <source>
        <strain evidence="5">ATCC 19995 / DSM 43183 / JCM 3096 / KCTC 9072 / NBRC 15933 / NCIMB 10081 / Henssen B9</strain>
    </source>
</reference>
<protein>
    <submittedName>
        <fullName evidence="4">Monooxygenase FAD-binding protein</fullName>
    </submittedName>
</protein>
<keyword evidence="5" id="KW-1185">Reference proteome</keyword>
<proteinExistence type="predicted"/>
<dbReference type="GO" id="GO:0004497">
    <property type="term" value="F:monooxygenase activity"/>
    <property type="evidence" value="ECO:0007669"/>
    <property type="project" value="UniProtKB-KW"/>
</dbReference>
<dbReference type="OrthoDB" id="9782160at2"/>
<evidence type="ECO:0000313" key="5">
    <source>
        <dbReference type="Proteomes" id="UP000001918"/>
    </source>
</evidence>
<evidence type="ECO:0000256" key="2">
    <source>
        <dbReference type="ARBA" id="ARBA00023033"/>
    </source>
</evidence>
<keyword evidence="2 4" id="KW-0503">Monooxygenase</keyword>
<dbReference type="STRING" id="471852.Tcur_2786"/>
<feature type="domain" description="FAD-binding" evidence="3">
    <location>
        <begin position="3"/>
        <end position="345"/>
    </location>
</feature>
<name>D1A6S7_THECD</name>
<dbReference type="InterPro" id="IPR050493">
    <property type="entry name" value="FAD-dep_Monooxygenase_BioMet"/>
</dbReference>
<dbReference type="PANTHER" id="PTHR13789:SF309">
    <property type="entry name" value="PUTATIVE (AFU_ORTHOLOGUE AFUA_6G14510)-RELATED"/>
    <property type="match status" value="1"/>
</dbReference>
<dbReference type="KEGG" id="tcu:Tcur_2786"/>
<dbReference type="Proteomes" id="UP000001918">
    <property type="component" value="Chromosome"/>
</dbReference>
<dbReference type="AlphaFoldDB" id="D1A6S7"/>
<evidence type="ECO:0000259" key="3">
    <source>
        <dbReference type="Pfam" id="PF01494"/>
    </source>
</evidence>
<sequence length="408" mass="44129">MARALVIGGGIAGPVAAMALQKVGFEPTIYEAFDRAADGVGAFVNLAPNGLNALENLGLAELVTRKGFDTPEIAFYKHTGKPLTGPISIGRHSGDGAVIRTLRRPELYAELRNEAIRRGIRIEYGKRLVDAVPTADGVCAVFADEQTAEGDILIGADGLHSQVRSVIDPASPAPRFLGVLNVFGSAEGLRVEGKPGPLHMFFGRKGFFMYIKTPSGDVWWFANPAVPDEARAERLRRLPAESRREWLLEVFGGDKMPAARIVAASTDLPAPTLAYDVPKVPRWHRDRMIIIGDAAHAVSQTAGQGAAVAMEDAIVLAKCLRDAPTVEAAFDAYESLRRERAEAIVALGKHNKEGNTAGPLGRVIRDFFIKRAFREGSKNNPVWPHTHRIHWDTPVVIGDARSGVRTAS</sequence>
<dbReference type="InterPro" id="IPR002938">
    <property type="entry name" value="FAD-bd"/>
</dbReference>
<evidence type="ECO:0000313" key="4">
    <source>
        <dbReference type="EMBL" id="ACY98331.1"/>
    </source>
</evidence>
<gene>
    <name evidence="4" type="ordered locus">Tcur_2786</name>
</gene>
<dbReference type="RefSeq" id="WP_012853115.1">
    <property type="nucleotide sequence ID" value="NC_013510.1"/>
</dbReference>
<dbReference type="InterPro" id="IPR036188">
    <property type="entry name" value="FAD/NAD-bd_sf"/>
</dbReference>
<dbReference type="HOGENOM" id="CLU_009665_19_5_11"/>
<dbReference type="Pfam" id="PF01494">
    <property type="entry name" value="FAD_binding_3"/>
    <property type="match status" value="1"/>
</dbReference>
<dbReference type="GO" id="GO:0071949">
    <property type="term" value="F:FAD binding"/>
    <property type="evidence" value="ECO:0007669"/>
    <property type="project" value="InterPro"/>
</dbReference>